<sequence length="355" mass="41351">MPRTQTWKERLSLTVDVVMLVLIVSNLTLLIFDWGFENPTFQDFLQQWIPGFYFWYASTIHEHFFFVDLMFVSVFIVEILIRWGLAIYRGRYHRWFFYPFVHWYDVLGCIPVSSLRSLRLLRIIAMVPKMQRLGVVDFRKTALYRTFSKYGGIVVEELSDRVAVRILDGIKDEVRDGHPVLDQVTKQVIEPQRDLLIQSMTHRLQEATAKAYGTYQSDFREYVEDVIAEAVDRNQEIRTIAAIPGVGRTMASLLERAISDIVFNVIDQMMADVASVENDKVINQITSISTDAILSSEYDQRLNRLTRTILLQSIDLIKEHVEIQQWKLEGREVPRPDRSVERTVPQNNGTINNNT</sequence>
<keyword evidence="2 6" id="KW-0812">Transmembrane</keyword>
<protein>
    <recommendedName>
        <fullName evidence="9">Preprotein translocase subunit SecA</fullName>
    </recommendedName>
</protein>
<evidence type="ECO:0008006" key="9">
    <source>
        <dbReference type="Google" id="ProtNLM"/>
    </source>
</evidence>
<keyword evidence="3 6" id="KW-1133">Transmembrane helix</keyword>
<name>A0A2A8CZ97_9BACT</name>
<feature type="transmembrane region" description="Helical" evidence="6">
    <location>
        <begin position="64"/>
        <end position="85"/>
    </location>
</feature>
<evidence type="ECO:0000256" key="6">
    <source>
        <dbReference type="SAM" id="Phobius"/>
    </source>
</evidence>
<dbReference type="Gene3D" id="1.20.120.350">
    <property type="entry name" value="Voltage-gated potassium channels. Chain C"/>
    <property type="match status" value="1"/>
</dbReference>
<feature type="transmembrane region" description="Helical" evidence="6">
    <location>
        <begin position="12"/>
        <end position="32"/>
    </location>
</feature>
<proteinExistence type="predicted"/>
<evidence type="ECO:0000256" key="3">
    <source>
        <dbReference type="ARBA" id="ARBA00022989"/>
    </source>
</evidence>
<comment type="caution">
    <text evidence="7">The sequence shown here is derived from an EMBL/GenBank/DDBJ whole genome shotgun (WGS) entry which is preliminary data.</text>
</comment>
<evidence type="ECO:0000313" key="7">
    <source>
        <dbReference type="EMBL" id="PEN13966.1"/>
    </source>
</evidence>
<comment type="subcellular location">
    <subcellularLocation>
        <location evidence="1">Membrane</location>
        <topology evidence="1">Multi-pass membrane protein</topology>
    </subcellularLocation>
</comment>
<dbReference type="SUPFAM" id="SSF81324">
    <property type="entry name" value="Voltage-gated potassium channels"/>
    <property type="match status" value="1"/>
</dbReference>
<evidence type="ECO:0000313" key="8">
    <source>
        <dbReference type="Proteomes" id="UP000220102"/>
    </source>
</evidence>
<feature type="compositionally biased region" description="Polar residues" evidence="5">
    <location>
        <begin position="344"/>
        <end position="355"/>
    </location>
</feature>
<feature type="region of interest" description="Disordered" evidence="5">
    <location>
        <begin position="334"/>
        <end position="355"/>
    </location>
</feature>
<evidence type="ECO:0000256" key="2">
    <source>
        <dbReference type="ARBA" id="ARBA00022692"/>
    </source>
</evidence>
<organism evidence="7 8">
    <name type="scientific">Longibacter salinarum</name>
    <dbReference type="NCBI Taxonomy" id="1850348"/>
    <lineage>
        <taxon>Bacteria</taxon>
        <taxon>Pseudomonadati</taxon>
        <taxon>Rhodothermota</taxon>
        <taxon>Rhodothermia</taxon>
        <taxon>Rhodothermales</taxon>
        <taxon>Salisaetaceae</taxon>
        <taxon>Longibacter</taxon>
    </lineage>
</organism>
<dbReference type="RefSeq" id="WP_098075128.1">
    <property type="nucleotide sequence ID" value="NZ_PDEQ01000003.1"/>
</dbReference>
<dbReference type="InterPro" id="IPR027359">
    <property type="entry name" value="Volt_channel_dom_sf"/>
</dbReference>
<evidence type="ECO:0000256" key="1">
    <source>
        <dbReference type="ARBA" id="ARBA00004141"/>
    </source>
</evidence>
<dbReference type="Proteomes" id="UP000220102">
    <property type="component" value="Unassembled WGS sequence"/>
</dbReference>
<evidence type="ECO:0000256" key="4">
    <source>
        <dbReference type="ARBA" id="ARBA00023136"/>
    </source>
</evidence>
<dbReference type="EMBL" id="PDEQ01000003">
    <property type="protein sequence ID" value="PEN13966.1"/>
    <property type="molecule type" value="Genomic_DNA"/>
</dbReference>
<accession>A0A2A8CZ97</accession>
<evidence type="ECO:0000256" key="5">
    <source>
        <dbReference type="SAM" id="MobiDB-lite"/>
    </source>
</evidence>
<dbReference type="OrthoDB" id="974877at2"/>
<reference evidence="7 8" key="1">
    <citation type="submission" date="2017-10" db="EMBL/GenBank/DDBJ databases">
        <title>Draft genome of Longibacter Salinarum.</title>
        <authorList>
            <person name="Goh K.M."/>
            <person name="Shamsir M.S."/>
            <person name="Lim S.W."/>
        </authorList>
    </citation>
    <scope>NUCLEOTIDE SEQUENCE [LARGE SCALE GENOMIC DNA]</scope>
    <source>
        <strain evidence="7 8">KCTC 52045</strain>
    </source>
</reference>
<gene>
    <name evidence="7" type="ORF">CRI94_07895</name>
</gene>
<keyword evidence="8" id="KW-1185">Reference proteome</keyword>
<dbReference type="AlphaFoldDB" id="A0A2A8CZ97"/>
<keyword evidence="4 6" id="KW-0472">Membrane</keyword>
<dbReference type="GO" id="GO:0016020">
    <property type="term" value="C:membrane"/>
    <property type="evidence" value="ECO:0007669"/>
    <property type="project" value="UniProtKB-SubCell"/>
</dbReference>